<evidence type="ECO:0000313" key="6">
    <source>
        <dbReference type="Proteomes" id="UP001596233"/>
    </source>
</evidence>
<keyword evidence="6" id="KW-1185">Reference proteome</keyword>
<dbReference type="InterPro" id="IPR032823">
    <property type="entry name" value="BCA_ABC_TP_C"/>
</dbReference>
<reference evidence="6" key="1">
    <citation type="journal article" date="2019" name="Int. J. Syst. Evol. Microbiol.">
        <title>The Global Catalogue of Microorganisms (GCM) 10K type strain sequencing project: providing services to taxonomists for standard genome sequencing and annotation.</title>
        <authorList>
            <consortium name="The Broad Institute Genomics Platform"/>
            <consortium name="The Broad Institute Genome Sequencing Center for Infectious Disease"/>
            <person name="Wu L."/>
            <person name="Ma J."/>
        </authorList>
    </citation>
    <scope>NUCLEOTIDE SEQUENCE [LARGE SCALE GENOMIC DNA]</scope>
    <source>
        <strain evidence="6">PCU 280</strain>
    </source>
</reference>
<dbReference type="Gene3D" id="3.40.50.300">
    <property type="entry name" value="P-loop containing nucleotide triphosphate hydrolases"/>
    <property type="match status" value="1"/>
</dbReference>
<keyword evidence="3 5" id="KW-0067">ATP-binding</keyword>
<evidence type="ECO:0000256" key="3">
    <source>
        <dbReference type="ARBA" id="ARBA00022840"/>
    </source>
</evidence>
<dbReference type="InterPro" id="IPR003593">
    <property type="entry name" value="AAA+_ATPase"/>
</dbReference>
<feature type="domain" description="ABC transporter" evidence="4">
    <location>
        <begin position="5"/>
        <end position="253"/>
    </location>
</feature>
<dbReference type="Proteomes" id="UP001596233">
    <property type="component" value="Unassembled WGS sequence"/>
</dbReference>
<dbReference type="PANTHER" id="PTHR45772:SF7">
    <property type="entry name" value="AMINO ACID ABC TRANSPORTER ATP-BINDING PROTEIN"/>
    <property type="match status" value="1"/>
</dbReference>
<evidence type="ECO:0000313" key="5">
    <source>
        <dbReference type="EMBL" id="MFC6334626.1"/>
    </source>
</evidence>
<dbReference type="InterPro" id="IPR027417">
    <property type="entry name" value="P-loop_NTPase"/>
</dbReference>
<comment type="caution">
    <text evidence="5">The sequence shown here is derived from an EMBL/GenBank/DDBJ whole genome shotgun (WGS) entry which is preliminary data.</text>
</comment>
<keyword evidence="1" id="KW-0813">Transport</keyword>
<evidence type="ECO:0000256" key="2">
    <source>
        <dbReference type="ARBA" id="ARBA00022741"/>
    </source>
</evidence>
<dbReference type="RefSeq" id="WP_379237782.1">
    <property type="nucleotide sequence ID" value="NZ_JBHSTE010000007.1"/>
</dbReference>
<dbReference type="SMART" id="SM00382">
    <property type="entry name" value="AAA"/>
    <property type="match status" value="1"/>
</dbReference>
<dbReference type="SUPFAM" id="SSF52540">
    <property type="entry name" value="P-loop containing nucleoside triphosphate hydrolases"/>
    <property type="match status" value="1"/>
</dbReference>
<protein>
    <submittedName>
        <fullName evidence="5">ABC transporter ATP-binding protein</fullName>
    </submittedName>
</protein>
<dbReference type="GO" id="GO:0005524">
    <property type="term" value="F:ATP binding"/>
    <property type="evidence" value="ECO:0007669"/>
    <property type="project" value="UniProtKB-KW"/>
</dbReference>
<accession>A0ABW1V8P8</accession>
<sequence>MENVLELQQVSVKFGGLVALNQVDLTVKRGEILAIIGPNGAGKTTLFNIMTGIYQPTSGQVLYKNQKINKLKPYKRVDLGIARTFQNTRLLKSMTVLENVLVAHQEVNKETVFASIFSSKSMQQKRQTIVQECMDKLEMVGLADKAEQLAGSLPYGEQRLLEIARALATGCELLLLDEPAAGMNQSEKRELIKKILQLSKQYHIEILLIEHDIQMIMEISDRIVVLNYGQKIAEGTPQEIQNDPQVIQAYLGGEVD</sequence>
<organism evidence="5 6">
    <name type="scientific">Paenibacillus septentrionalis</name>
    <dbReference type="NCBI Taxonomy" id="429342"/>
    <lineage>
        <taxon>Bacteria</taxon>
        <taxon>Bacillati</taxon>
        <taxon>Bacillota</taxon>
        <taxon>Bacilli</taxon>
        <taxon>Bacillales</taxon>
        <taxon>Paenibacillaceae</taxon>
        <taxon>Paenibacillus</taxon>
    </lineage>
</organism>
<dbReference type="PROSITE" id="PS50893">
    <property type="entry name" value="ABC_TRANSPORTER_2"/>
    <property type="match status" value="1"/>
</dbReference>
<dbReference type="CDD" id="cd03219">
    <property type="entry name" value="ABC_Mj1267_LivG_branched"/>
    <property type="match status" value="1"/>
</dbReference>
<gene>
    <name evidence="5" type="ORF">ACFP56_18505</name>
</gene>
<evidence type="ECO:0000259" key="4">
    <source>
        <dbReference type="PROSITE" id="PS50893"/>
    </source>
</evidence>
<evidence type="ECO:0000256" key="1">
    <source>
        <dbReference type="ARBA" id="ARBA00022448"/>
    </source>
</evidence>
<dbReference type="PANTHER" id="PTHR45772">
    <property type="entry name" value="CONSERVED COMPONENT OF ABC TRANSPORTER FOR NATURAL AMINO ACIDS-RELATED"/>
    <property type="match status" value="1"/>
</dbReference>
<dbReference type="InterPro" id="IPR003439">
    <property type="entry name" value="ABC_transporter-like_ATP-bd"/>
</dbReference>
<name>A0ABW1V8P8_9BACL</name>
<keyword evidence="2" id="KW-0547">Nucleotide-binding</keyword>
<dbReference type="InterPro" id="IPR051120">
    <property type="entry name" value="ABC_AA/LPS_Transport"/>
</dbReference>
<dbReference type="EMBL" id="JBHSTE010000007">
    <property type="protein sequence ID" value="MFC6334626.1"/>
    <property type="molecule type" value="Genomic_DNA"/>
</dbReference>
<dbReference type="Pfam" id="PF00005">
    <property type="entry name" value="ABC_tran"/>
    <property type="match status" value="1"/>
</dbReference>
<dbReference type="Pfam" id="PF12399">
    <property type="entry name" value="BCA_ABC_TP_C"/>
    <property type="match status" value="1"/>
</dbReference>
<proteinExistence type="predicted"/>